<gene>
    <name evidence="1" type="ORF">PRUB_a4899</name>
</gene>
<evidence type="ECO:0000313" key="1">
    <source>
        <dbReference type="EMBL" id="KAF7787500.1"/>
    </source>
</evidence>
<reference evidence="1 2" key="1">
    <citation type="journal article" date="2012" name="J. Bacteriol.">
        <title>Genome sequence of the cycloprodigiosin-producing bacterial strain Pseudoalteromonas rubra ATCC 29570(T).</title>
        <authorList>
            <person name="Xie B.B."/>
            <person name="Shu Y.L."/>
            <person name="Qin Q.L."/>
            <person name="Rong J.C."/>
            <person name="Zhang X.Y."/>
            <person name="Chen X.L."/>
            <person name="Zhou B.C."/>
            <person name="Zhang Y.Z."/>
        </authorList>
    </citation>
    <scope>NUCLEOTIDE SEQUENCE [LARGE SCALE GENOMIC DNA]</scope>
    <source>
        <strain evidence="1 2">DSM 6842</strain>
    </source>
</reference>
<sequence length="172" mass="19978">MKHEQAVIRDSEREKLQLEHGAAKLFMRSYERLTHTPMRHIWHNQPAKPDVSCYLAQSRLDIEVAHLYASETEAMAVLGRPLSLTMQRELALMAQAPSAQRLATGLARLLKQKAGKHYHSQRVWLLIRNASPMWHRADFESVLAHLVVPDSHPFEQIWLLCDFFYGDPLRLY</sequence>
<name>A0A8T0CA73_9GAMM</name>
<dbReference type="EMBL" id="AHCD03000031">
    <property type="protein sequence ID" value="KAF7787500.1"/>
    <property type="molecule type" value="Genomic_DNA"/>
</dbReference>
<accession>A0A8T0CA73</accession>
<dbReference type="AlphaFoldDB" id="A0A8T0CA73"/>
<comment type="caution">
    <text evidence="1">The sequence shown here is derived from an EMBL/GenBank/DDBJ whole genome shotgun (WGS) entry which is preliminary data.</text>
</comment>
<organism evidence="1 2">
    <name type="scientific">Pseudoalteromonas rubra</name>
    <dbReference type="NCBI Taxonomy" id="43658"/>
    <lineage>
        <taxon>Bacteria</taxon>
        <taxon>Pseudomonadati</taxon>
        <taxon>Pseudomonadota</taxon>
        <taxon>Gammaproteobacteria</taxon>
        <taxon>Alteromonadales</taxon>
        <taxon>Pseudoalteromonadaceae</taxon>
        <taxon>Pseudoalteromonas</taxon>
    </lineage>
</organism>
<evidence type="ECO:0000313" key="2">
    <source>
        <dbReference type="Proteomes" id="UP000016480"/>
    </source>
</evidence>
<proteinExistence type="predicted"/>
<protein>
    <submittedName>
        <fullName evidence="1">Uncharacterized protein</fullName>
    </submittedName>
</protein>
<dbReference type="Proteomes" id="UP000016480">
    <property type="component" value="Unassembled WGS sequence"/>
</dbReference>